<proteinExistence type="predicted"/>
<dbReference type="Proteomes" id="UP000038802">
    <property type="component" value="Unassembled WGS sequence"/>
</dbReference>
<evidence type="ECO:0000313" key="2">
    <source>
        <dbReference type="EMBL" id="COW51703.1"/>
    </source>
</evidence>
<evidence type="ECO:0000256" key="1">
    <source>
        <dbReference type="SAM" id="MobiDB-lite"/>
    </source>
</evidence>
<feature type="region of interest" description="Disordered" evidence="1">
    <location>
        <begin position="1"/>
        <end position="35"/>
    </location>
</feature>
<dbReference type="AlphaFoldDB" id="A0A0U0S796"/>
<feature type="compositionally biased region" description="Basic residues" evidence="1">
    <location>
        <begin position="19"/>
        <end position="30"/>
    </location>
</feature>
<dbReference type="EMBL" id="CSAE01000558">
    <property type="protein sequence ID" value="COW51703.1"/>
    <property type="molecule type" value="Genomic_DNA"/>
</dbReference>
<accession>A0A0U0S796</accession>
<gene>
    <name evidence="2" type="ORF">ERS007703_03789</name>
</gene>
<sequence>MQAMGGQKNASSDPDGVNRRHQSQHQHRSPHGTDAALAARLGRYEISLPIARYPVADLELSSDLSAEAGR</sequence>
<protein>
    <submittedName>
        <fullName evidence="2">Uncharacterized protein</fullName>
    </submittedName>
</protein>
<evidence type="ECO:0000313" key="3">
    <source>
        <dbReference type="Proteomes" id="UP000038802"/>
    </source>
</evidence>
<organism evidence="2 3">
    <name type="scientific">Mycobacterium tuberculosis</name>
    <dbReference type="NCBI Taxonomy" id="1773"/>
    <lineage>
        <taxon>Bacteria</taxon>
        <taxon>Bacillati</taxon>
        <taxon>Actinomycetota</taxon>
        <taxon>Actinomycetes</taxon>
        <taxon>Mycobacteriales</taxon>
        <taxon>Mycobacteriaceae</taxon>
        <taxon>Mycobacterium</taxon>
        <taxon>Mycobacterium tuberculosis complex</taxon>
    </lineage>
</organism>
<reference evidence="3" key="1">
    <citation type="submission" date="2015-03" db="EMBL/GenBank/DDBJ databases">
        <authorList>
            <consortium name="Pathogen Informatics"/>
        </authorList>
    </citation>
    <scope>NUCLEOTIDE SEQUENCE [LARGE SCALE GENOMIC DNA]</scope>
    <source>
        <strain evidence="3">K00500041</strain>
    </source>
</reference>
<name>A0A0U0S796_MYCTX</name>